<keyword evidence="2" id="KW-1185">Reference proteome</keyword>
<comment type="caution">
    <text evidence="1">The sequence shown here is derived from an EMBL/GenBank/DDBJ whole genome shotgun (WGS) entry which is preliminary data.</text>
</comment>
<evidence type="ECO:0000313" key="1">
    <source>
        <dbReference type="EMBL" id="KAK5627936.1"/>
    </source>
</evidence>
<dbReference type="AlphaFoldDB" id="A0AAN7Z7T5"/>
<dbReference type="Proteomes" id="UP001305414">
    <property type="component" value="Unassembled WGS sequence"/>
</dbReference>
<evidence type="ECO:0000313" key="2">
    <source>
        <dbReference type="Proteomes" id="UP001305414"/>
    </source>
</evidence>
<name>A0AAN7Z7T5_9PEZI</name>
<gene>
    <name evidence="1" type="ORF">RRF57_003651</name>
</gene>
<protein>
    <submittedName>
        <fullName evidence="1">Uncharacterized protein</fullName>
    </submittedName>
</protein>
<organism evidence="1 2">
    <name type="scientific">Xylaria bambusicola</name>
    <dbReference type="NCBI Taxonomy" id="326684"/>
    <lineage>
        <taxon>Eukaryota</taxon>
        <taxon>Fungi</taxon>
        <taxon>Dikarya</taxon>
        <taxon>Ascomycota</taxon>
        <taxon>Pezizomycotina</taxon>
        <taxon>Sordariomycetes</taxon>
        <taxon>Xylariomycetidae</taxon>
        <taxon>Xylariales</taxon>
        <taxon>Xylariaceae</taxon>
        <taxon>Xylaria</taxon>
    </lineage>
</organism>
<accession>A0AAN7Z7T5</accession>
<dbReference type="EMBL" id="JAWHQM010000006">
    <property type="protein sequence ID" value="KAK5627936.1"/>
    <property type="molecule type" value="Genomic_DNA"/>
</dbReference>
<proteinExistence type="predicted"/>
<reference evidence="1 2" key="1">
    <citation type="submission" date="2023-10" db="EMBL/GenBank/DDBJ databases">
        <title>Draft genome sequence of Xylaria bambusicola isolate GMP-LS, the root and basal stem rot pathogen of sugarcane in Indonesia.</title>
        <authorList>
            <person name="Selvaraj P."/>
            <person name="Muralishankar V."/>
            <person name="Muruganantham S."/>
            <person name="Sp S."/>
            <person name="Haryani S."/>
            <person name="Lau K.J.X."/>
            <person name="Naqvi N.I."/>
        </authorList>
    </citation>
    <scope>NUCLEOTIDE SEQUENCE [LARGE SCALE GENOMIC DNA]</scope>
    <source>
        <strain evidence="1">GMP-LS</strain>
    </source>
</reference>
<sequence length="63" mass="6986">MRGNSEEQNWATGEGLGWCLLIEADLGQLEPSPAYWAKKSRAGVNWKTDPTGWKFCDVVDANS</sequence>